<dbReference type="GO" id="GO:0007156">
    <property type="term" value="P:homophilic cell adhesion via plasma membrane adhesion molecules"/>
    <property type="evidence" value="ECO:0007669"/>
    <property type="project" value="TreeGrafter"/>
</dbReference>
<dbReference type="SUPFAM" id="SSF48726">
    <property type="entry name" value="Immunoglobulin"/>
    <property type="match status" value="2"/>
</dbReference>
<evidence type="ECO:0000259" key="5">
    <source>
        <dbReference type="PROSITE" id="PS50835"/>
    </source>
</evidence>
<accession>A0A4C1ZFQ0</accession>
<keyword evidence="3" id="KW-0393">Immunoglobulin domain</keyword>
<dbReference type="InterPro" id="IPR013098">
    <property type="entry name" value="Ig_I-set"/>
</dbReference>
<dbReference type="Proteomes" id="UP000299102">
    <property type="component" value="Unassembled WGS sequence"/>
</dbReference>
<dbReference type="STRING" id="151549.A0A4C1ZFQ0"/>
<dbReference type="Pfam" id="PF07679">
    <property type="entry name" value="I-set"/>
    <property type="match status" value="1"/>
</dbReference>
<evidence type="ECO:0000256" key="2">
    <source>
        <dbReference type="ARBA" id="ARBA00023157"/>
    </source>
</evidence>
<dbReference type="SMART" id="SM00409">
    <property type="entry name" value="IG"/>
    <property type="match status" value="2"/>
</dbReference>
<evidence type="ECO:0000256" key="4">
    <source>
        <dbReference type="SAM" id="SignalP"/>
    </source>
</evidence>
<reference evidence="6 7" key="1">
    <citation type="journal article" date="2019" name="Commun. Biol.">
        <title>The bagworm genome reveals a unique fibroin gene that provides high tensile strength.</title>
        <authorList>
            <person name="Kono N."/>
            <person name="Nakamura H."/>
            <person name="Ohtoshi R."/>
            <person name="Tomita M."/>
            <person name="Numata K."/>
            <person name="Arakawa K."/>
        </authorList>
    </citation>
    <scope>NUCLEOTIDE SEQUENCE [LARGE SCALE GENOMIC DNA]</scope>
</reference>
<dbReference type="InterPro" id="IPR007110">
    <property type="entry name" value="Ig-like_dom"/>
</dbReference>
<dbReference type="GO" id="GO:0043025">
    <property type="term" value="C:neuronal cell body"/>
    <property type="evidence" value="ECO:0007669"/>
    <property type="project" value="TreeGrafter"/>
</dbReference>
<feature type="signal peptide" evidence="4">
    <location>
        <begin position="1"/>
        <end position="24"/>
    </location>
</feature>
<keyword evidence="7" id="KW-1185">Reference proteome</keyword>
<proteinExistence type="predicted"/>
<sequence length="414" mass="46193">MVFLITIPVAGRALILLSVLHCTSDPFLIKIAVKAFYSNNFGPAVGSTPAFNFASTTACRQHYSAVTVQVNLISSVVEAVPRRRILRKFVRISDPPPATAKFDGRLELTCEAMGKPAPSIRWLKNDEPIVEYDMESNEIYTPDPTSLARVTSVLLLDDMADGTEDVYTCVAQSGLKTASASTTVFSSGGDESEDILALQKLLSRPKPRITAYYNDIFQEMGTTLLLPCEIHSYPKAQVFWSDTRNNLIFGNDRFKVLPSGALLISDMRWTDMGNFSCTAINKFGEETINTFVYPVKARWFTPLSGLQSEKRSWLSGEIDQWIHLMQQTRLRDYEPASILWGGFDIHPLDYVGFHALLLDGWLPDTVAQYGLVSTPSLHYPSIRRPILPLPPNWSELGTKTSTCPSPNPVKFNDR</sequence>
<feature type="domain" description="Ig-like" evidence="5">
    <location>
        <begin position="81"/>
        <end position="185"/>
    </location>
</feature>
<protein>
    <recommendedName>
        <fullName evidence="5">Ig-like domain-containing protein</fullName>
    </recommendedName>
</protein>
<evidence type="ECO:0000256" key="1">
    <source>
        <dbReference type="ARBA" id="ARBA00022729"/>
    </source>
</evidence>
<dbReference type="InterPro" id="IPR036179">
    <property type="entry name" value="Ig-like_dom_sf"/>
</dbReference>
<dbReference type="InterPro" id="IPR050958">
    <property type="entry name" value="Cell_Adh-Cytoskel_Orgn"/>
</dbReference>
<name>A0A4C1ZFQ0_EUMVA</name>
<feature type="domain" description="Ig-like" evidence="5">
    <location>
        <begin position="207"/>
        <end position="289"/>
    </location>
</feature>
<keyword evidence="1 4" id="KW-0732">Signal</keyword>
<dbReference type="GO" id="GO:0030424">
    <property type="term" value="C:axon"/>
    <property type="evidence" value="ECO:0007669"/>
    <property type="project" value="TreeGrafter"/>
</dbReference>
<dbReference type="GO" id="GO:0005886">
    <property type="term" value="C:plasma membrane"/>
    <property type="evidence" value="ECO:0007669"/>
    <property type="project" value="TreeGrafter"/>
</dbReference>
<dbReference type="OrthoDB" id="6138780at2759"/>
<dbReference type="PANTHER" id="PTHR45080">
    <property type="entry name" value="CONTACTIN 5"/>
    <property type="match status" value="1"/>
</dbReference>
<dbReference type="PROSITE" id="PS50835">
    <property type="entry name" value="IG_LIKE"/>
    <property type="match status" value="2"/>
</dbReference>
<dbReference type="PANTHER" id="PTHR45080:SF8">
    <property type="entry name" value="IG-LIKE DOMAIN-CONTAINING PROTEIN"/>
    <property type="match status" value="1"/>
</dbReference>
<dbReference type="InterPro" id="IPR003599">
    <property type="entry name" value="Ig_sub"/>
</dbReference>
<feature type="chain" id="PRO_5020034482" description="Ig-like domain-containing protein" evidence="4">
    <location>
        <begin position="25"/>
        <end position="414"/>
    </location>
</feature>
<dbReference type="InterPro" id="IPR013783">
    <property type="entry name" value="Ig-like_fold"/>
</dbReference>
<evidence type="ECO:0000313" key="6">
    <source>
        <dbReference type="EMBL" id="GBP85375.1"/>
    </source>
</evidence>
<dbReference type="AlphaFoldDB" id="A0A4C1ZFQ0"/>
<dbReference type="GO" id="GO:0008046">
    <property type="term" value="F:axon guidance receptor activity"/>
    <property type="evidence" value="ECO:0007669"/>
    <property type="project" value="TreeGrafter"/>
</dbReference>
<dbReference type="CDD" id="cd00096">
    <property type="entry name" value="Ig"/>
    <property type="match status" value="2"/>
</dbReference>
<evidence type="ECO:0000256" key="3">
    <source>
        <dbReference type="ARBA" id="ARBA00023319"/>
    </source>
</evidence>
<dbReference type="GO" id="GO:0050808">
    <property type="term" value="P:synapse organization"/>
    <property type="evidence" value="ECO:0007669"/>
    <property type="project" value="TreeGrafter"/>
</dbReference>
<gene>
    <name evidence="6" type="ORF">EVAR_90668_1</name>
</gene>
<dbReference type="Pfam" id="PF13927">
    <property type="entry name" value="Ig_3"/>
    <property type="match status" value="1"/>
</dbReference>
<organism evidence="6 7">
    <name type="scientific">Eumeta variegata</name>
    <name type="common">Bagworm moth</name>
    <name type="synonym">Eumeta japonica</name>
    <dbReference type="NCBI Taxonomy" id="151549"/>
    <lineage>
        <taxon>Eukaryota</taxon>
        <taxon>Metazoa</taxon>
        <taxon>Ecdysozoa</taxon>
        <taxon>Arthropoda</taxon>
        <taxon>Hexapoda</taxon>
        <taxon>Insecta</taxon>
        <taxon>Pterygota</taxon>
        <taxon>Neoptera</taxon>
        <taxon>Endopterygota</taxon>
        <taxon>Lepidoptera</taxon>
        <taxon>Glossata</taxon>
        <taxon>Ditrysia</taxon>
        <taxon>Tineoidea</taxon>
        <taxon>Psychidae</taxon>
        <taxon>Oiketicinae</taxon>
        <taxon>Eumeta</taxon>
    </lineage>
</organism>
<dbReference type="InterPro" id="IPR003598">
    <property type="entry name" value="Ig_sub2"/>
</dbReference>
<dbReference type="SMART" id="SM00408">
    <property type="entry name" value="IGc2"/>
    <property type="match status" value="2"/>
</dbReference>
<evidence type="ECO:0000313" key="7">
    <source>
        <dbReference type="Proteomes" id="UP000299102"/>
    </source>
</evidence>
<dbReference type="Gene3D" id="2.60.40.10">
    <property type="entry name" value="Immunoglobulins"/>
    <property type="match status" value="2"/>
</dbReference>
<comment type="caution">
    <text evidence="6">The sequence shown here is derived from an EMBL/GenBank/DDBJ whole genome shotgun (WGS) entry which is preliminary data.</text>
</comment>
<dbReference type="EMBL" id="BGZK01001732">
    <property type="protein sequence ID" value="GBP85375.1"/>
    <property type="molecule type" value="Genomic_DNA"/>
</dbReference>
<keyword evidence="2" id="KW-1015">Disulfide bond</keyword>